<proteinExistence type="predicted"/>
<evidence type="ECO:0000256" key="1">
    <source>
        <dbReference type="ARBA" id="ARBA00000085"/>
    </source>
</evidence>
<dbReference type="InterPro" id="IPR036097">
    <property type="entry name" value="HisK_dim/P_sf"/>
</dbReference>
<evidence type="ECO:0000256" key="2">
    <source>
        <dbReference type="ARBA" id="ARBA00012438"/>
    </source>
</evidence>
<evidence type="ECO:0000256" key="7">
    <source>
        <dbReference type="ARBA" id="ARBA00023136"/>
    </source>
</evidence>
<evidence type="ECO:0000256" key="5">
    <source>
        <dbReference type="ARBA" id="ARBA00022777"/>
    </source>
</evidence>
<dbReference type="Gene3D" id="1.10.287.130">
    <property type="match status" value="1"/>
</dbReference>
<evidence type="ECO:0000256" key="8">
    <source>
        <dbReference type="SAM" id="Phobius"/>
    </source>
</evidence>
<evidence type="ECO:0000256" key="6">
    <source>
        <dbReference type="ARBA" id="ARBA00023012"/>
    </source>
</evidence>
<dbReference type="Gene3D" id="3.30.565.10">
    <property type="entry name" value="Histidine kinase-like ATPase, C-terminal domain"/>
    <property type="match status" value="1"/>
</dbReference>
<keyword evidence="11" id="KW-1185">Reference proteome</keyword>
<dbReference type="Gene3D" id="3.10.450.40">
    <property type="match status" value="1"/>
</dbReference>
<evidence type="ECO:0000256" key="3">
    <source>
        <dbReference type="ARBA" id="ARBA00022553"/>
    </source>
</evidence>
<dbReference type="InterPro" id="IPR005467">
    <property type="entry name" value="His_kinase_dom"/>
</dbReference>
<dbReference type="FunFam" id="3.30.565.10:FF:000006">
    <property type="entry name" value="Sensor histidine kinase WalK"/>
    <property type="match status" value="1"/>
</dbReference>
<comment type="caution">
    <text evidence="10">The sequence shown here is derived from an EMBL/GenBank/DDBJ whole genome shotgun (WGS) entry which is preliminary data.</text>
</comment>
<keyword evidence="5 10" id="KW-0418">Kinase</keyword>
<dbReference type="PRINTS" id="PR00344">
    <property type="entry name" value="BCTRLSENSOR"/>
</dbReference>
<evidence type="ECO:0000313" key="10">
    <source>
        <dbReference type="EMBL" id="PDV99657.1"/>
    </source>
</evidence>
<organism evidence="10 11">
    <name type="scientific">Candidatus Chloroploca asiatica</name>
    <dbReference type="NCBI Taxonomy" id="1506545"/>
    <lineage>
        <taxon>Bacteria</taxon>
        <taxon>Bacillati</taxon>
        <taxon>Chloroflexota</taxon>
        <taxon>Chloroflexia</taxon>
        <taxon>Chloroflexales</taxon>
        <taxon>Chloroflexineae</taxon>
        <taxon>Oscillochloridaceae</taxon>
        <taxon>Candidatus Chloroploca</taxon>
    </lineage>
</organism>
<dbReference type="CDD" id="cd00075">
    <property type="entry name" value="HATPase"/>
    <property type="match status" value="1"/>
</dbReference>
<keyword evidence="8" id="KW-0812">Transmembrane</keyword>
<keyword evidence="6" id="KW-0902">Two-component regulatory system</keyword>
<dbReference type="Pfam" id="PF00512">
    <property type="entry name" value="HisKA"/>
    <property type="match status" value="1"/>
</dbReference>
<dbReference type="Proteomes" id="UP000220922">
    <property type="component" value="Unassembled WGS sequence"/>
</dbReference>
<dbReference type="GO" id="GO:0000155">
    <property type="term" value="F:phosphorelay sensor kinase activity"/>
    <property type="evidence" value="ECO:0007669"/>
    <property type="project" value="InterPro"/>
</dbReference>
<dbReference type="PANTHER" id="PTHR43711">
    <property type="entry name" value="TWO-COMPONENT HISTIDINE KINASE"/>
    <property type="match status" value="1"/>
</dbReference>
<evidence type="ECO:0000256" key="4">
    <source>
        <dbReference type="ARBA" id="ARBA00022679"/>
    </source>
</evidence>
<keyword evidence="7 8" id="KW-0472">Membrane</keyword>
<dbReference type="InterPro" id="IPR004358">
    <property type="entry name" value="Sig_transdc_His_kin-like_C"/>
</dbReference>
<dbReference type="EC" id="2.7.13.3" evidence="2"/>
<protein>
    <recommendedName>
        <fullName evidence="2">histidine kinase</fullName>
        <ecNumber evidence="2">2.7.13.3</ecNumber>
    </recommendedName>
</protein>
<feature type="transmembrane region" description="Helical" evidence="8">
    <location>
        <begin position="261"/>
        <end position="284"/>
    </location>
</feature>
<dbReference type="InterPro" id="IPR003594">
    <property type="entry name" value="HATPase_dom"/>
</dbReference>
<reference evidence="10 11" key="1">
    <citation type="submission" date="2016-05" db="EMBL/GenBank/DDBJ databases">
        <authorList>
            <person name="Lavstsen T."/>
            <person name="Jespersen J.S."/>
        </authorList>
    </citation>
    <scope>NUCLEOTIDE SEQUENCE [LARGE SCALE GENOMIC DNA]</scope>
    <source>
        <strain evidence="10 11">B7-9</strain>
    </source>
</reference>
<dbReference type="PROSITE" id="PS50109">
    <property type="entry name" value="HIS_KIN"/>
    <property type="match status" value="1"/>
</dbReference>
<dbReference type="RefSeq" id="WP_245860394.1">
    <property type="nucleotide sequence ID" value="NZ_LYXE01000063.1"/>
</dbReference>
<dbReference type="InterPro" id="IPR003661">
    <property type="entry name" value="HisK_dim/P_dom"/>
</dbReference>
<evidence type="ECO:0000259" key="9">
    <source>
        <dbReference type="PROSITE" id="PS50109"/>
    </source>
</evidence>
<keyword evidence="3" id="KW-0597">Phosphoprotein</keyword>
<dbReference type="Pfam" id="PF02518">
    <property type="entry name" value="HATPase_c"/>
    <property type="match status" value="1"/>
</dbReference>
<dbReference type="PANTHER" id="PTHR43711:SF1">
    <property type="entry name" value="HISTIDINE KINASE 1"/>
    <property type="match status" value="1"/>
</dbReference>
<dbReference type="AlphaFoldDB" id="A0A2H3KNC9"/>
<sequence length="519" mass="56185">MFKGLRLRLTMLYMLMALLLVGLVGSGAYLVVARYFQGITDLALQHKMAHEFHALAAPLPPDLVPADRDWSIVRGELGLLPDLRPDPADRPITAEDAARLARASYQQSEVRRVKAETERGRTVFEVEFVDGTELMVMSDGTIRDNDRDNESRLVPLPTAPTTSADAFASVAYDAELAAIFVLPLDASGRVLFDPNPYMVPIAPQREALEQALVSGSDVRTVQTADGREVRLLTYRLTRTDGPVALQLGRVLSDQARVLNQLMVSLLSLALLSVVGIGFASWWLAGRALQPAQEAWQRQQHFIASASHELRTPLTLIRASTEVALRGTPADDQDQRELLGDVLTESDHMARLVDDLLVLSRLDSGKLPLNIAPVDLPPLLGEIQRQIARLGSERGLAVQAGSVQGRVNADPDRLHQVLLILLDNALRHTPAGGTITLAAEPQGSSICVTVRDTGNGIAPADLPHIFERFYRADQSRGRAEGNAGLGLAIAKALIEAMGGSIGATSALGQGTEVWVRLPKV</sequence>
<feature type="domain" description="Histidine kinase" evidence="9">
    <location>
        <begin position="304"/>
        <end position="519"/>
    </location>
</feature>
<dbReference type="CDD" id="cd00082">
    <property type="entry name" value="HisKA"/>
    <property type="match status" value="1"/>
</dbReference>
<keyword evidence="4" id="KW-0808">Transferase</keyword>
<dbReference type="InterPro" id="IPR050736">
    <property type="entry name" value="Sensor_HK_Regulatory"/>
</dbReference>
<dbReference type="SMART" id="SM00387">
    <property type="entry name" value="HATPase_c"/>
    <property type="match status" value="1"/>
</dbReference>
<dbReference type="FunFam" id="1.10.287.130:FF:000001">
    <property type="entry name" value="Two-component sensor histidine kinase"/>
    <property type="match status" value="1"/>
</dbReference>
<keyword evidence="8" id="KW-1133">Transmembrane helix</keyword>
<comment type="catalytic activity">
    <reaction evidence="1">
        <text>ATP + protein L-histidine = ADP + protein N-phospho-L-histidine.</text>
        <dbReference type="EC" id="2.7.13.3"/>
    </reaction>
</comment>
<dbReference type="SMART" id="SM00388">
    <property type="entry name" value="HisKA"/>
    <property type="match status" value="1"/>
</dbReference>
<dbReference type="SUPFAM" id="SSF55874">
    <property type="entry name" value="ATPase domain of HSP90 chaperone/DNA topoisomerase II/histidine kinase"/>
    <property type="match status" value="1"/>
</dbReference>
<accession>A0A2H3KNC9</accession>
<dbReference type="EMBL" id="LYXE01000063">
    <property type="protein sequence ID" value="PDV99657.1"/>
    <property type="molecule type" value="Genomic_DNA"/>
</dbReference>
<dbReference type="SUPFAM" id="SSF47384">
    <property type="entry name" value="Homodimeric domain of signal transducing histidine kinase"/>
    <property type="match status" value="1"/>
</dbReference>
<gene>
    <name evidence="10" type="ORF">A9Q02_00070</name>
</gene>
<name>A0A2H3KNC9_9CHLR</name>
<dbReference type="InterPro" id="IPR036890">
    <property type="entry name" value="HATPase_C_sf"/>
</dbReference>
<evidence type="ECO:0000313" key="11">
    <source>
        <dbReference type="Proteomes" id="UP000220922"/>
    </source>
</evidence>